<evidence type="ECO:0000256" key="3">
    <source>
        <dbReference type="ARBA" id="ARBA00008766"/>
    </source>
</evidence>
<comment type="caution">
    <text evidence="11">The sequence shown here is derived from an EMBL/GenBank/DDBJ whole genome shotgun (WGS) entry which is preliminary data.</text>
</comment>
<proteinExistence type="inferred from homology"/>
<dbReference type="InterPro" id="IPR001131">
    <property type="entry name" value="Peptidase_M24B_aminopep-P_CS"/>
</dbReference>
<keyword evidence="6" id="KW-0378">Hydrolase</keyword>
<evidence type="ECO:0000313" key="12">
    <source>
        <dbReference type="Proteomes" id="UP001500755"/>
    </source>
</evidence>
<dbReference type="InterPro" id="IPR000994">
    <property type="entry name" value="Pept_M24"/>
</dbReference>
<evidence type="ECO:0000256" key="8">
    <source>
        <dbReference type="RuleBase" id="RU000590"/>
    </source>
</evidence>
<dbReference type="InterPro" id="IPR052433">
    <property type="entry name" value="X-Pro_dipept-like"/>
</dbReference>
<name>A0ABP5ER07_9MICO</name>
<dbReference type="SUPFAM" id="SSF55920">
    <property type="entry name" value="Creatinase/aminopeptidase"/>
    <property type="match status" value="1"/>
</dbReference>
<keyword evidence="7" id="KW-0464">Manganese</keyword>
<dbReference type="InterPro" id="IPR029149">
    <property type="entry name" value="Creatin/AminoP/Spt16_N"/>
</dbReference>
<evidence type="ECO:0000256" key="2">
    <source>
        <dbReference type="ARBA" id="ARBA00001936"/>
    </source>
</evidence>
<dbReference type="GO" id="GO:0004177">
    <property type="term" value="F:aminopeptidase activity"/>
    <property type="evidence" value="ECO:0007669"/>
    <property type="project" value="UniProtKB-KW"/>
</dbReference>
<evidence type="ECO:0000313" key="11">
    <source>
        <dbReference type="EMBL" id="GAA2002351.1"/>
    </source>
</evidence>
<feature type="region of interest" description="Disordered" evidence="9">
    <location>
        <begin position="1"/>
        <end position="40"/>
    </location>
</feature>
<dbReference type="PANTHER" id="PTHR43226">
    <property type="entry name" value="XAA-PRO AMINOPEPTIDASE 3"/>
    <property type="match status" value="1"/>
</dbReference>
<dbReference type="Gene3D" id="3.90.230.10">
    <property type="entry name" value="Creatinase/methionine aminopeptidase superfamily"/>
    <property type="match status" value="1"/>
</dbReference>
<dbReference type="SUPFAM" id="SSF53092">
    <property type="entry name" value="Creatinase/prolidase N-terminal domain"/>
    <property type="match status" value="1"/>
</dbReference>
<evidence type="ECO:0000256" key="6">
    <source>
        <dbReference type="ARBA" id="ARBA00022801"/>
    </source>
</evidence>
<keyword evidence="11" id="KW-0031">Aminopeptidase</keyword>
<comment type="cofactor">
    <cofactor evidence="2">
        <name>Mn(2+)</name>
        <dbReference type="ChEBI" id="CHEBI:29035"/>
    </cofactor>
</comment>
<dbReference type="Pfam" id="PF00557">
    <property type="entry name" value="Peptidase_M24"/>
    <property type="match status" value="1"/>
</dbReference>
<dbReference type="Proteomes" id="UP001500755">
    <property type="component" value="Unassembled WGS sequence"/>
</dbReference>
<dbReference type="InterPro" id="IPR007865">
    <property type="entry name" value="Aminopep_P_N"/>
</dbReference>
<feature type="domain" description="Aminopeptidase P N-terminal" evidence="10">
    <location>
        <begin position="61"/>
        <end position="208"/>
    </location>
</feature>
<dbReference type="EMBL" id="BAAANO010000008">
    <property type="protein sequence ID" value="GAA2002351.1"/>
    <property type="molecule type" value="Genomic_DNA"/>
</dbReference>
<reference evidence="12" key="1">
    <citation type="journal article" date="2019" name="Int. J. Syst. Evol. Microbiol.">
        <title>The Global Catalogue of Microorganisms (GCM) 10K type strain sequencing project: providing services to taxonomists for standard genome sequencing and annotation.</title>
        <authorList>
            <consortium name="The Broad Institute Genomics Platform"/>
            <consortium name="The Broad Institute Genome Sequencing Center for Infectious Disease"/>
            <person name="Wu L."/>
            <person name="Ma J."/>
        </authorList>
    </citation>
    <scope>NUCLEOTIDE SEQUENCE [LARGE SCALE GENOMIC DNA]</scope>
    <source>
        <strain evidence="12">JCM 14546</strain>
    </source>
</reference>
<keyword evidence="12" id="KW-1185">Reference proteome</keyword>
<feature type="compositionally biased region" description="Polar residues" evidence="9">
    <location>
        <begin position="1"/>
        <end position="30"/>
    </location>
</feature>
<evidence type="ECO:0000256" key="9">
    <source>
        <dbReference type="SAM" id="MobiDB-lite"/>
    </source>
</evidence>
<dbReference type="InterPro" id="IPR036005">
    <property type="entry name" value="Creatinase/aminopeptidase-like"/>
</dbReference>
<comment type="similarity">
    <text evidence="3 8">Belongs to the peptidase M24B family.</text>
</comment>
<dbReference type="PROSITE" id="PS00491">
    <property type="entry name" value="PROLINE_PEPTIDASE"/>
    <property type="match status" value="1"/>
</dbReference>
<dbReference type="Gene3D" id="3.40.350.10">
    <property type="entry name" value="Creatinase/prolidase N-terminal domain"/>
    <property type="match status" value="1"/>
</dbReference>
<dbReference type="PANTHER" id="PTHR43226:SF4">
    <property type="entry name" value="XAA-PRO AMINOPEPTIDASE 3"/>
    <property type="match status" value="1"/>
</dbReference>
<dbReference type="CDD" id="cd01087">
    <property type="entry name" value="Prolidase"/>
    <property type="match status" value="1"/>
</dbReference>
<dbReference type="SMART" id="SM01011">
    <property type="entry name" value="AMP_N"/>
    <property type="match status" value="1"/>
</dbReference>
<evidence type="ECO:0000256" key="5">
    <source>
        <dbReference type="ARBA" id="ARBA00022723"/>
    </source>
</evidence>
<evidence type="ECO:0000256" key="4">
    <source>
        <dbReference type="ARBA" id="ARBA00012574"/>
    </source>
</evidence>
<keyword evidence="11" id="KW-0645">Protease</keyword>
<dbReference type="RefSeq" id="WP_344307324.1">
    <property type="nucleotide sequence ID" value="NZ_BAAANO010000008.1"/>
</dbReference>
<evidence type="ECO:0000256" key="7">
    <source>
        <dbReference type="ARBA" id="ARBA00023211"/>
    </source>
</evidence>
<protein>
    <recommendedName>
        <fullName evidence="4">Xaa-Pro aminopeptidase</fullName>
        <ecNumber evidence="4">3.4.11.9</ecNumber>
    </recommendedName>
</protein>
<gene>
    <name evidence="11" type="ORF">GCM10009755_08760</name>
</gene>
<organism evidence="11 12">
    <name type="scientific">Brevibacterium samyangense</name>
    <dbReference type="NCBI Taxonomy" id="366888"/>
    <lineage>
        <taxon>Bacteria</taxon>
        <taxon>Bacillati</taxon>
        <taxon>Actinomycetota</taxon>
        <taxon>Actinomycetes</taxon>
        <taxon>Micrococcales</taxon>
        <taxon>Brevibacteriaceae</taxon>
        <taxon>Brevibacterium</taxon>
    </lineage>
</organism>
<evidence type="ECO:0000256" key="1">
    <source>
        <dbReference type="ARBA" id="ARBA00001424"/>
    </source>
</evidence>
<accession>A0ABP5ER07</accession>
<dbReference type="Pfam" id="PF05195">
    <property type="entry name" value="AMP_N"/>
    <property type="match status" value="1"/>
</dbReference>
<evidence type="ECO:0000259" key="10">
    <source>
        <dbReference type="SMART" id="SM01011"/>
    </source>
</evidence>
<comment type="catalytic activity">
    <reaction evidence="1">
        <text>Release of any N-terminal amino acid, including proline, that is linked to proline, even from a dipeptide or tripeptide.</text>
        <dbReference type="EC" id="3.4.11.9"/>
    </reaction>
</comment>
<dbReference type="EC" id="3.4.11.9" evidence="4"/>
<sequence length="518" mass="56838">MTDSSTPAASQTAPEGTTSPDDQDLSQRVNTRSRRPQSKAFREFVASGWDHRPAADVTPLESAAWTPARRAALSAQFPGERLVVPAGTYKQRSNDTDYRFRAHSAFVHLTGLDQDQEPDSVLVLEPVPDSTEHEATFYFRPRAGSDTEEFFSDSTYGEYWVGPRAELETMETLIGVRCENIAVAADAITKDLGSTSVRLLRGVDLALEAQVDTARTQVQADLDASHAGDDEMAQFLSELRLVKDDHEIAQMRRAVEITRAGFDNVVAALPKALTHHRGERVVETAFELAARTEGYGLGYDTIAASGNHACTLHWIKNDGVVREGDLILVDAGAEADSLYTADITRTLPVSGTFTEIQAKIYDAVLEASDAAFAKAASHVDGPVRFGEIHDAAMEVIARHLEEWGLLPVSAAQSLSPEGQQHRRWMVHGTSHHLGLDVHDCAQARAEMYLDGLVEPGMVFTIEPGLYFKDEDLLLPEEFRGIGVRIEDDVLVTDTGVENLSADFPRTRAEVEAWVQQGR</sequence>
<keyword evidence="5 8" id="KW-0479">Metal-binding</keyword>